<proteinExistence type="predicted"/>
<evidence type="ECO:0008006" key="3">
    <source>
        <dbReference type="Google" id="ProtNLM"/>
    </source>
</evidence>
<gene>
    <name evidence="1" type="ORF">HDF22_003710</name>
</gene>
<evidence type="ECO:0000313" key="1">
    <source>
        <dbReference type="EMBL" id="MBB6129579.1"/>
    </source>
</evidence>
<organism evidence="1 2">
    <name type="scientific">Mucilaginibacter lappiensis</name>
    <dbReference type="NCBI Taxonomy" id="354630"/>
    <lineage>
        <taxon>Bacteria</taxon>
        <taxon>Pseudomonadati</taxon>
        <taxon>Bacteroidota</taxon>
        <taxon>Sphingobacteriia</taxon>
        <taxon>Sphingobacteriales</taxon>
        <taxon>Sphingobacteriaceae</taxon>
        <taxon>Mucilaginibacter</taxon>
    </lineage>
</organism>
<name>A0A841JEJ9_9SPHI</name>
<evidence type="ECO:0000313" key="2">
    <source>
        <dbReference type="Proteomes" id="UP000548326"/>
    </source>
</evidence>
<dbReference type="AlphaFoldDB" id="A0A841JEJ9"/>
<sequence>MSRAKIPQLTETTVLTQCRRRCCLCYGLDADSRIKHGQIAHLDQNPNNNKIDNLIFLCFDHHNQYDSITSQSKGLTPSEVKYYKKELFDHINAIWNITAQRPVTIDLITGLYSRNSETASAELEIILFNGNQVKVKGFALYGKTSPRGPNIGDLDFISTINNNNMIMFEDNIHTNKYSITIELFEDKIKVEEKYEPNYFAYFGAGVSFGGVLLKQNKD</sequence>
<dbReference type="RefSeq" id="WP_183588630.1">
    <property type="nucleotide sequence ID" value="NZ_JACHCA010000010.1"/>
</dbReference>
<dbReference type="EMBL" id="JACHCA010000010">
    <property type="protein sequence ID" value="MBB6129579.1"/>
    <property type="molecule type" value="Genomic_DNA"/>
</dbReference>
<reference evidence="1 2" key="1">
    <citation type="submission" date="2020-08" db="EMBL/GenBank/DDBJ databases">
        <title>Genomic Encyclopedia of Type Strains, Phase IV (KMG-V): Genome sequencing to study the core and pangenomes of soil and plant-associated prokaryotes.</title>
        <authorList>
            <person name="Whitman W."/>
        </authorList>
    </citation>
    <scope>NUCLEOTIDE SEQUENCE [LARGE SCALE GENOMIC DNA]</scope>
    <source>
        <strain evidence="1 2">MP601</strain>
    </source>
</reference>
<comment type="caution">
    <text evidence="1">The sequence shown here is derived from an EMBL/GenBank/DDBJ whole genome shotgun (WGS) entry which is preliminary data.</text>
</comment>
<dbReference type="Proteomes" id="UP000548326">
    <property type="component" value="Unassembled WGS sequence"/>
</dbReference>
<accession>A0A841JEJ9</accession>
<protein>
    <recommendedName>
        <fullName evidence="3">HNH endonuclease</fullName>
    </recommendedName>
</protein>